<dbReference type="OrthoDB" id="4161186at2759"/>
<feature type="region of interest" description="Disordered" evidence="1">
    <location>
        <begin position="20"/>
        <end position="73"/>
    </location>
</feature>
<evidence type="ECO:0000313" key="4">
    <source>
        <dbReference type="Proteomes" id="UP000030104"/>
    </source>
</evidence>
<gene>
    <name evidence="3" type="ORF">PITC_042680</name>
</gene>
<feature type="compositionally biased region" description="Low complexity" evidence="1">
    <location>
        <begin position="86"/>
        <end position="105"/>
    </location>
</feature>
<keyword evidence="4" id="KW-1185">Reference proteome</keyword>
<evidence type="ECO:0000256" key="1">
    <source>
        <dbReference type="SAM" id="MobiDB-lite"/>
    </source>
</evidence>
<feature type="compositionally biased region" description="Polar residues" evidence="1">
    <location>
        <begin position="53"/>
        <end position="73"/>
    </location>
</feature>
<dbReference type="PhylomeDB" id="A0A0A2KZL5"/>
<comment type="caution">
    <text evidence="3">The sequence shown here is derived from an EMBL/GenBank/DDBJ whole genome shotgun (WGS) entry which is preliminary data.</text>
</comment>
<reference evidence="3 4" key="1">
    <citation type="journal article" date="2015" name="Mol. Plant Microbe Interact.">
        <title>Genome, transcriptome, and functional analyses of Penicillium expansum provide new insights into secondary metabolism and pathogenicity.</title>
        <authorList>
            <person name="Ballester A.R."/>
            <person name="Marcet-Houben M."/>
            <person name="Levin E."/>
            <person name="Sela N."/>
            <person name="Selma-Lazaro C."/>
            <person name="Carmona L."/>
            <person name="Wisniewski M."/>
            <person name="Droby S."/>
            <person name="Gonzalez-Candelas L."/>
            <person name="Gabaldon T."/>
        </authorList>
    </citation>
    <scope>NUCLEOTIDE SEQUENCE [LARGE SCALE GENOMIC DNA]</scope>
    <source>
        <strain evidence="3 4">PHI-1</strain>
    </source>
</reference>
<feature type="domain" description="PD-(D/E)XK nuclease-like" evidence="2">
    <location>
        <begin position="149"/>
        <end position="365"/>
    </location>
</feature>
<evidence type="ECO:0000259" key="2">
    <source>
        <dbReference type="Pfam" id="PF20516"/>
    </source>
</evidence>
<accession>A0A0A2KZL5</accession>
<dbReference type="STRING" id="40296.A0A0A2KZL5"/>
<sequence length="374" mass="40715">MSAGQNPAILSWVEEVARSVPKPAPNTEKPVSNYSNTASQLKRKRSLSEAESAISQSDISKKPYQTASETASTVSVRLPDDVVSLAPSSSAASRGGRSRSTSPSRVKAELAVASPRVVYIHESADPKSIAASQLLATLTQESEFGGNDDVARIISNASCQCATELRSEGSWVNKVALPLLEGAIAELPLECWSIQTESVDPQYQPRYTARDSYNRKIDLVVGLPVNAWEVEYEQAGLHTPGKHFSHMNHPHTGKRVLGPGVEIKAADGNLVEAHVQLGVWMAGLIMWAFGQRNSVRDLPPLVGFTAVGEDWKFYIAFGVEGSGVLKEVRIWGPLSDLDGRTTSVKHTRSLLKTLRRVMEYTIGQYKDGIFRAMT</sequence>
<dbReference type="Pfam" id="PF20516">
    <property type="entry name" value="PDDEXK_12"/>
    <property type="match status" value="1"/>
</dbReference>
<dbReference type="EMBL" id="JQGA01001117">
    <property type="protein sequence ID" value="KGO69805.1"/>
    <property type="molecule type" value="Genomic_DNA"/>
</dbReference>
<dbReference type="AlphaFoldDB" id="A0A0A2KZL5"/>
<feature type="region of interest" description="Disordered" evidence="1">
    <location>
        <begin position="86"/>
        <end position="107"/>
    </location>
</feature>
<dbReference type="InterPro" id="IPR046797">
    <property type="entry name" value="PDDEXK_12"/>
</dbReference>
<evidence type="ECO:0000313" key="3">
    <source>
        <dbReference type="EMBL" id="KGO69805.1"/>
    </source>
</evidence>
<name>A0A0A2KZL5_PENIT</name>
<dbReference type="OMA" id="CQCATEL"/>
<proteinExistence type="predicted"/>
<feature type="compositionally biased region" description="Polar residues" evidence="1">
    <location>
        <begin position="29"/>
        <end position="40"/>
    </location>
</feature>
<organism evidence="3 4">
    <name type="scientific">Penicillium italicum</name>
    <name type="common">Blue mold</name>
    <dbReference type="NCBI Taxonomy" id="40296"/>
    <lineage>
        <taxon>Eukaryota</taxon>
        <taxon>Fungi</taxon>
        <taxon>Dikarya</taxon>
        <taxon>Ascomycota</taxon>
        <taxon>Pezizomycotina</taxon>
        <taxon>Eurotiomycetes</taxon>
        <taxon>Eurotiomycetidae</taxon>
        <taxon>Eurotiales</taxon>
        <taxon>Aspergillaceae</taxon>
        <taxon>Penicillium</taxon>
    </lineage>
</organism>
<dbReference type="Proteomes" id="UP000030104">
    <property type="component" value="Unassembled WGS sequence"/>
</dbReference>
<dbReference type="HOGENOM" id="CLU_727812_0_0_1"/>
<protein>
    <recommendedName>
        <fullName evidence="2">PD-(D/E)XK nuclease-like domain-containing protein</fullName>
    </recommendedName>
</protein>